<dbReference type="GO" id="GO:0046951">
    <property type="term" value="P:ketone body biosynthetic process"/>
    <property type="evidence" value="ECO:0007669"/>
    <property type="project" value="TreeGrafter"/>
</dbReference>
<keyword evidence="2" id="KW-0479">Metal-binding</keyword>
<dbReference type="RefSeq" id="WP_074955271.1">
    <property type="nucleotide sequence ID" value="NZ_FPBV01000021.1"/>
</dbReference>
<name>A0A1I7KYZ4_9BACL</name>
<dbReference type="InterPro" id="IPR043594">
    <property type="entry name" value="HMGL"/>
</dbReference>
<evidence type="ECO:0000259" key="5">
    <source>
        <dbReference type="PROSITE" id="PS50991"/>
    </source>
</evidence>
<dbReference type="Pfam" id="PF00682">
    <property type="entry name" value="HMGL-like"/>
    <property type="match status" value="1"/>
</dbReference>
<dbReference type="SUPFAM" id="SSF51569">
    <property type="entry name" value="Aldolase"/>
    <property type="match status" value="1"/>
</dbReference>
<dbReference type="PANTHER" id="PTHR42738:SF7">
    <property type="entry name" value="HYDROXYMETHYLGLUTARYL-COA LYASE"/>
    <property type="match status" value="1"/>
</dbReference>
<keyword evidence="3 6" id="KW-0456">Lyase</keyword>
<dbReference type="Gene3D" id="3.20.20.70">
    <property type="entry name" value="Aldolase class I"/>
    <property type="match status" value="1"/>
</dbReference>
<evidence type="ECO:0000256" key="3">
    <source>
        <dbReference type="ARBA" id="ARBA00023239"/>
    </source>
</evidence>
<gene>
    <name evidence="6" type="ORF">SAMN05421543_12122</name>
</gene>
<evidence type="ECO:0000313" key="6">
    <source>
        <dbReference type="EMBL" id="SFV02506.1"/>
    </source>
</evidence>
<reference evidence="7" key="1">
    <citation type="submission" date="2016-10" db="EMBL/GenBank/DDBJ databases">
        <authorList>
            <person name="Varghese N."/>
        </authorList>
    </citation>
    <scope>NUCLEOTIDE SEQUENCE [LARGE SCALE GENOMIC DNA]</scope>
    <source>
        <strain evidence="7">DSM 17980</strain>
    </source>
</reference>
<dbReference type="OrthoDB" id="9784013at2"/>
<sequence>MSKWPKRVTVIDVTPRDGLQDAKGTLRTEEKIRLVGELYRAGVPEVEVTSFVSPRWVPRLADAEAVAQAVRHHPGNIGLIPNRKGYDRAVQAGIRAVTFVVSASPRHQEDNLRMPLERSLEELRQIAEAAGSARRGADGAGTDGTRTDGAGTGSPAPRLQTGPVPGLDPGAGRPVLRGAISCAFGSPYPEEDIRPETVAWVAEALAACGVAEIGLADTVGVGTPERVASVIDAVRSALPRMPLVLHLHDRWGLALANVTVALERGVTRFETALGGLGGCPFAPNAPGNLDTETFVGWMNRMGIETGIDLAALAETRTWLLQTLRASAEADVRSAP</sequence>
<dbReference type="AlphaFoldDB" id="A0A1I7KYZ4"/>
<evidence type="ECO:0000256" key="4">
    <source>
        <dbReference type="SAM" id="MobiDB-lite"/>
    </source>
</evidence>
<evidence type="ECO:0000256" key="2">
    <source>
        <dbReference type="ARBA" id="ARBA00022723"/>
    </source>
</evidence>
<dbReference type="GO" id="GO:0004419">
    <property type="term" value="F:hydroxymethylglutaryl-CoA lyase activity"/>
    <property type="evidence" value="ECO:0007669"/>
    <property type="project" value="TreeGrafter"/>
</dbReference>
<dbReference type="InterPro" id="IPR013785">
    <property type="entry name" value="Aldolase_TIM"/>
</dbReference>
<evidence type="ECO:0000256" key="1">
    <source>
        <dbReference type="ARBA" id="ARBA00009405"/>
    </source>
</evidence>
<accession>A0A1I7KYZ4</accession>
<dbReference type="EMBL" id="FPBV01000021">
    <property type="protein sequence ID" value="SFV02506.1"/>
    <property type="molecule type" value="Genomic_DNA"/>
</dbReference>
<comment type="similarity">
    <text evidence="1">Belongs to the HMG-CoA lyase family.</text>
</comment>
<dbReference type="CDD" id="cd07938">
    <property type="entry name" value="DRE_TIM_HMGL"/>
    <property type="match status" value="1"/>
</dbReference>
<dbReference type="PROSITE" id="PS50991">
    <property type="entry name" value="PYR_CT"/>
    <property type="match status" value="1"/>
</dbReference>
<dbReference type="Proteomes" id="UP000183508">
    <property type="component" value="Unassembled WGS sequence"/>
</dbReference>
<feature type="region of interest" description="Disordered" evidence="4">
    <location>
        <begin position="129"/>
        <end position="170"/>
    </location>
</feature>
<keyword evidence="7" id="KW-1185">Reference proteome</keyword>
<dbReference type="GO" id="GO:0046872">
    <property type="term" value="F:metal ion binding"/>
    <property type="evidence" value="ECO:0007669"/>
    <property type="project" value="UniProtKB-KW"/>
</dbReference>
<dbReference type="STRING" id="392015.SAMN05421543_12122"/>
<dbReference type="PANTHER" id="PTHR42738">
    <property type="entry name" value="HYDROXYMETHYLGLUTARYL-COA LYASE"/>
    <property type="match status" value="1"/>
</dbReference>
<dbReference type="InterPro" id="IPR000891">
    <property type="entry name" value="PYR_CT"/>
</dbReference>
<dbReference type="GO" id="GO:0006552">
    <property type="term" value="P:L-leucine catabolic process"/>
    <property type="evidence" value="ECO:0007669"/>
    <property type="project" value="TreeGrafter"/>
</dbReference>
<feature type="domain" description="Pyruvate carboxyltransferase" evidence="5">
    <location>
        <begin position="8"/>
        <end position="313"/>
    </location>
</feature>
<protein>
    <submittedName>
        <fullName evidence="6">Hydroxymethylglutaryl-CoA lyase</fullName>
    </submittedName>
</protein>
<proteinExistence type="inferred from homology"/>
<organism evidence="6 7">
    <name type="scientific">Alicyclobacillus macrosporangiidus</name>
    <dbReference type="NCBI Taxonomy" id="392015"/>
    <lineage>
        <taxon>Bacteria</taxon>
        <taxon>Bacillati</taxon>
        <taxon>Bacillota</taxon>
        <taxon>Bacilli</taxon>
        <taxon>Bacillales</taxon>
        <taxon>Alicyclobacillaceae</taxon>
        <taxon>Alicyclobacillus</taxon>
    </lineage>
</organism>
<evidence type="ECO:0000313" key="7">
    <source>
        <dbReference type="Proteomes" id="UP000183508"/>
    </source>
</evidence>